<gene>
    <name evidence="3" type="ORF">COHA_000365</name>
</gene>
<name>A0AAD5E320_9CHLO</name>
<dbReference type="Proteomes" id="UP001205105">
    <property type="component" value="Unassembled WGS sequence"/>
</dbReference>
<protein>
    <recommendedName>
        <fullName evidence="2">NADP-dependent oxidoreductase domain-containing protein</fullName>
    </recommendedName>
</protein>
<accession>A0AAD5E320</accession>
<evidence type="ECO:0000256" key="1">
    <source>
        <dbReference type="ARBA" id="ARBA00023002"/>
    </source>
</evidence>
<reference evidence="3" key="1">
    <citation type="submission" date="2020-11" db="EMBL/GenBank/DDBJ databases">
        <title>Chlorella ohadii genome sequencing and assembly.</title>
        <authorList>
            <person name="Murik O."/>
            <person name="Treves H."/>
            <person name="Kedem I."/>
            <person name="Shotland Y."/>
            <person name="Kaplan A."/>
        </authorList>
    </citation>
    <scope>NUCLEOTIDE SEQUENCE</scope>
    <source>
        <strain evidence="3">1</strain>
    </source>
</reference>
<dbReference type="PANTHER" id="PTHR43625">
    <property type="entry name" value="AFLATOXIN B1 ALDEHYDE REDUCTASE"/>
    <property type="match status" value="1"/>
</dbReference>
<dbReference type="SUPFAM" id="SSF51430">
    <property type="entry name" value="NAD(P)-linked oxidoreductase"/>
    <property type="match status" value="1"/>
</dbReference>
<evidence type="ECO:0000313" key="4">
    <source>
        <dbReference type="Proteomes" id="UP001205105"/>
    </source>
</evidence>
<evidence type="ECO:0000259" key="2">
    <source>
        <dbReference type="Pfam" id="PF00248"/>
    </source>
</evidence>
<dbReference type="GO" id="GO:0005737">
    <property type="term" value="C:cytoplasm"/>
    <property type="evidence" value="ECO:0007669"/>
    <property type="project" value="TreeGrafter"/>
</dbReference>
<dbReference type="Pfam" id="PF00248">
    <property type="entry name" value="Aldo_ket_red"/>
    <property type="match status" value="1"/>
</dbReference>
<dbReference type="GO" id="GO:0016491">
    <property type="term" value="F:oxidoreductase activity"/>
    <property type="evidence" value="ECO:0007669"/>
    <property type="project" value="UniProtKB-KW"/>
</dbReference>
<feature type="domain" description="NADP-dependent oxidoreductase" evidence="2">
    <location>
        <begin position="40"/>
        <end position="210"/>
    </location>
</feature>
<evidence type="ECO:0000313" key="3">
    <source>
        <dbReference type="EMBL" id="KAI7846104.1"/>
    </source>
</evidence>
<comment type="caution">
    <text evidence="3">The sequence shown here is derived from an EMBL/GenBank/DDBJ whole genome shotgun (WGS) entry which is preliminary data.</text>
</comment>
<dbReference type="Gene3D" id="3.20.20.100">
    <property type="entry name" value="NADP-dependent oxidoreductase domain"/>
    <property type="match status" value="1"/>
</dbReference>
<dbReference type="InterPro" id="IPR036812">
    <property type="entry name" value="NAD(P)_OxRdtase_dom_sf"/>
</dbReference>
<dbReference type="EMBL" id="JADXDR010000009">
    <property type="protein sequence ID" value="KAI7846104.1"/>
    <property type="molecule type" value="Genomic_DNA"/>
</dbReference>
<dbReference type="InterPro" id="IPR023210">
    <property type="entry name" value="NADP_OxRdtase_dom"/>
</dbReference>
<organism evidence="3 4">
    <name type="scientific">Chlorella ohadii</name>
    <dbReference type="NCBI Taxonomy" id="2649997"/>
    <lineage>
        <taxon>Eukaryota</taxon>
        <taxon>Viridiplantae</taxon>
        <taxon>Chlorophyta</taxon>
        <taxon>core chlorophytes</taxon>
        <taxon>Trebouxiophyceae</taxon>
        <taxon>Chlorellales</taxon>
        <taxon>Chlorellaceae</taxon>
        <taxon>Chlorella clade</taxon>
        <taxon>Chlorella</taxon>
    </lineage>
</organism>
<proteinExistence type="predicted"/>
<sequence length="224" mass="24569">MAGQLSKREIGGLEVSSMGLGLMGSANSRPRVRVPPDRNDGFLREECLATIKEALASGVTLFDTAELYNAGKTEGNNEQLLGEAIKGIPRDQVVIATKWGVYINDKGEFVIDGSRRHCREAVEQSLKYLDPKTPIEESMQAMKELVEEGKIRHIGLSEVSPEDVRKAHAIHPVTAYQMEWSLWSRDAEEEVVPLCRELGIGIVAYSPLGRQGGVCYAARTCLAA</sequence>
<dbReference type="AlphaFoldDB" id="A0AAD5E320"/>
<keyword evidence="4" id="KW-1185">Reference proteome</keyword>
<keyword evidence="1" id="KW-0560">Oxidoreductase</keyword>
<dbReference type="PANTHER" id="PTHR43625:SF40">
    <property type="entry name" value="ALDO-KETO REDUCTASE YAKC [NADP(+)]"/>
    <property type="match status" value="1"/>
</dbReference>
<dbReference type="InterPro" id="IPR050791">
    <property type="entry name" value="Aldo-Keto_reductase"/>
</dbReference>